<name>A0ABD3D2H1_9LAMI</name>
<gene>
    <name evidence="1" type="ORF">CASFOL_021002</name>
</gene>
<evidence type="ECO:0000313" key="1">
    <source>
        <dbReference type="EMBL" id="KAL3636455.1"/>
    </source>
</evidence>
<comment type="caution">
    <text evidence="1">The sequence shown here is derived from an EMBL/GenBank/DDBJ whole genome shotgun (WGS) entry which is preliminary data.</text>
</comment>
<proteinExistence type="predicted"/>
<protein>
    <submittedName>
        <fullName evidence="1">Uncharacterized protein</fullName>
    </submittedName>
</protein>
<reference evidence="2" key="1">
    <citation type="journal article" date="2024" name="IScience">
        <title>Strigolactones Initiate the Formation of Haustorium-like Structures in Castilleja.</title>
        <authorList>
            <person name="Buerger M."/>
            <person name="Peterson D."/>
            <person name="Chory J."/>
        </authorList>
    </citation>
    <scope>NUCLEOTIDE SEQUENCE [LARGE SCALE GENOMIC DNA]</scope>
</reference>
<accession>A0ABD3D2H1</accession>
<sequence length="46" mass="5289">MSSELWLECGKSEAIWLTIALNMIEFDNQKISCLRTGRDCLPIFLV</sequence>
<keyword evidence="2" id="KW-1185">Reference proteome</keyword>
<evidence type="ECO:0000313" key="2">
    <source>
        <dbReference type="Proteomes" id="UP001632038"/>
    </source>
</evidence>
<dbReference type="AlphaFoldDB" id="A0ABD3D2H1"/>
<organism evidence="1 2">
    <name type="scientific">Castilleja foliolosa</name>
    <dbReference type="NCBI Taxonomy" id="1961234"/>
    <lineage>
        <taxon>Eukaryota</taxon>
        <taxon>Viridiplantae</taxon>
        <taxon>Streptophyta</taxon>
        <taxon>Embryophyta</taxon>
        <taxon>Tracheophyta</taxon>
        <taxon>Spermatophyta</taxon>
        <taxon>Magnoliopsida</taxon>
        <taxon>eudicotyledons</taxon>
        <taxon>Gunneridae</taxon>
        <taxon>Pentapetalae</taxon>
        <taxon>asterids</taxon>
        <taxon>lamiids</taxon>
        <taxon>Lamiales</taxon>
        <taxon>Orobanchaceae</taxon>
        <taxon>Pedicularideae</taxon>
        <taxon>Castillejinae</taxon>
        <taxon>Castilleja</taxon>
    </lineage>
</organism>
<dbReference type="Proteomes" id="UP001632038">
    <property type="component" value="Unassembled WGS sequence"/>
</dbReference>
<dbReference type="EMBL" id="JAVIJP010000027">
    <property type="protein sequence ID" value="KAL3636455.1"/>
    <property type="molecule type" value="Genomic_DNA"/>
</dbReference>